<reference evidence="1 2" key="1">
    <citation type="journal article" date="2023" name="Sci. Data">
        <title>Genome assembly of the Korean intertidal mud-creeper Batillaria attramentaria.</title>
        <authorList>
            <person name="Patra A.K."/>
            <person name="Ho P.T."/>
            <person name="Jun S."/>
            <person name="Lee S.J."/>
            <person name="Kim Y."/>
            <person name="Won Y.J."/>
        </authorList>
    </citation>
    <scope>NUCLEOTIDE SEQUENCE [LARGE SCALE GENOMIC DNA]</scope>
    <source>
        <strain evidence="1">Wonlab-2016</strain>
    </source>
</reference>
<protein>
    <submittedName>
        <fullName evidence="1">Uncharacterized protein</fullName>
    </submittedName>
</protein>
<sequence>MTGDRKWMIIHRRDSARTRPVSRARGAMADTSACECHETGSEQRCLVPSSPQHRSCTWSVARERGRVPSSDPHVQIQSCCPVPCG</sequence>
<dbReference type="AlphaFoldDB" id="A0ABD0J821"/>
<accession>A0ABD0J821</accession>
<dbReference type="Proteomes" id="UP001519460">
    <property type="component" value="Unassembled WGS sequence"/>
</dbReference>
<gene>
    <name evidence="1" type="ORF">BaRGS_00037646</name>
</gene>
<proteinExistence type="predicted"/>
<comment type="caution">
    <text evidence="1">The sequence shown here is derived from an EMBL/GenBank/DDBJ whole genome shotgun (WGS) entry which is preliminary data.</text>
</comment>
<dbReference type="EMBL" id="JACVVK020000572">
    <property type="protein sequence ID" value="KAK7465183.1"/>
    <property type="molecule type" value="Genomic_DNA"/>
</dbReference>
<evidence type="ECO:0000313" key="1">
    <source>
        <dbReference type="EMBL" id="KAK7465183.1"/>
    </source>
</evidence>
<evidence type="ECO:0000313" key="2">
    <source>
        <dbReference type="Proteomes" id="UP001519460"/>
    </source>
</evidence>
<organism evidence="1 2">
    <name type="scientific">Batillaria attramentaria</name>
    <dbReference type="NCBI Taxonomy" id="370345"/>
    <lineage>
        <taxon>Eukaryota</taxon>
        <taxon>Metazoa</taxon>
        <taxon>Spiralia</taxon>
        <taxon>Lophotrochozoa</taxon>
        <taxon>Mollusca</taxon>
        <taxon>Gastropoda</taxon>
        <taxon>Caenogastropoda</taxon>
        <taxon>Sorbeoconcha</taxon>
        <taxon>Cerithioidea</taxon>
        <taxon>Batillariidae</taxon>
        <taxon>Batillaria</taxon>
    </lineage>
</organism>
<name>A0ABD0J821_9CAEN</name>
<keyword evidence="2" id="KW-1185">Reference proteome</keyword>